<name>A0A9P7VVX0_9AGAR</name>
<comment type="caution">
    <text evidence="1">The sequence shown here is derived from an EMBL/GenBank/DDBJ whole genome shotgun (WGS) entry which is preliminary data.</text>
</comment>
<evidence type="ECO:0000313" key="1">
    <source>
        <dbReference type="EMBL" id="KAG7448501.1"/>
    </source>
</evidence>
<reference evidence="1" key="1">
    <citation type="submission" date="2020-11" db="EMBL/GenBank/DDBJ databases">
        <title>Adaptations for nitrogen fixation in a non-lichenized fungal sporocarp promotes dispersal by wood-feeding termites.</title>
        <authorList>
            <consortium name="DOE Joint Genome Institute"/>
            <person name="Koch R.A."/>
            <person name="Yoon G."/>
            <person name="Arayal U."/>
            <person name="Lail K."/>
            <person name="Amirebrahimi M."/>
            <person name="Labutti K."/>
            <person name="Lipzen A."/>
            <person name="Riley R."/>
            <person name="Barry K."/>
            <person name="Henrissat B."/>
            <person name="Grigoriev I.V."/>
            <person name="Herr J.R."/>
            <person name="Aime M.C."/>
        </authorList>
    </citation>
    <scope>NUCLEOTIDE SEQUENCE</scope>
    <source>
        <strain evidence="1">MCA 3950</strain>
    </source>
</reference>
<protein>
    <submittedName>
        <fullName evidence="1">Uncharacterized protein</fullName>
    </submittedName>
</protein>
<sequence length="119" mass="12876">MAPPSPTPAPASAAESRPLQLVPVACQPRPTRSPQHFIPNRVSFPTPQPLQIPLNTPLKAYRASITPFSIPLLHTMLLTTPFALDSPEALLVCSPFNAIASLLSLFRNPCHFFTSSPLP</sequence>
<evidence type="ECO:0000313" key="2">
    <source>
        <dbReference type="Proteomes" id="UP000812287"/>
    </source>
</evidence>
<dbReference type="Proteomes" id="UP000812287">
    <property type="component" value="Unassembled WGS sequence"/>
</dbReference>
<proteinExistence type="predicted"/>
<dbReference type="GeneID" id="66108046"/>
<keyword evidence="2" id="KW-1185">Reference proteome</keyword>
<accession>A0A9P7VVX0</accession>
<dbReference type="RefSeq" id="XP_043042001.1">
    <property type="nucleotide sequence ID" value="XM_043185749.1"/>
</dbReference>
<gene>
    <name evidence="1" type="ORF">BT62DRAFT_929586</name>
</gene>
<dbReference type="AlphaFoldDB" id="A0A9P7VVX0"/>
<dbReference type="EMBL" id="MU250529">
    <property type="protein sequence ID" value="KAG7448501.1"/>
    <property type="molecule type" value="Genomic_DNA"/>
</dbReference>
<organism evidence="1 2">
    <name type="scientific">Guyanagaster necrorhizus</name>
    <dbReference type="NCBI Taxonomy" id="856835"/>
    <lineage>
        <taxon>Eukaryota</taxon>
        <taxon>Fungi</taxon>
        <taxon>Dikarya</taxon>
        <taxon>Basidiomycota</taxon>
        <taxon>Agaricomycotina</taxon>
        <taxon>Agaricomycetes</taxon>
        <taxon>Agaricomycetidae</taxon>
        <taxon>Agaricales</taxon>
        <taxon>Marasmiineae</taxon>
        <taxon>Physalacriaceae</taxon>
        <taxon>Guyanagaster</taxon>
    </lineage>
</organism>